<dbReference type="CDD" id="cd24049">
    <property type="entry name" value="ASKHA_NBD_PilM"/>
    <property type="match status" value="1"/>
</dbReference>
<dbReference type="AlphaFoldDB" id="A0AAU9EHK7"/>
<dbReference type="Pfam" id="PF11104">
    <property type="entry name" value="PilM_2"/>
    <property type="match status" value="1"/>
</dbReference>
<dbReference type="InterPro" id="IPR005883">
    <property type="entry name" value="PilM"/>
</dbReference>
<proteinExistence type="predicted"/>
<organism evidence="1 2">
    <name type="scientific">Helicovermis profundi</name>
    <dbReference type="NCBI Taxonomy" id="3065157"/>
    <lineage>
        <taxon>Bacteria</taxon>
        <taxon>Bacillati</taxon>
        <taxon>Bacillota</taxon>
        <taxon>Clostridia</taxon>
        <taxon>Helicovermis</taxon>
    </lineage>
</organism>
<evidence type="ECO:0008006" key="3">
    <source>
        <dbReference type="Google" id="ProtNLM"/>
    </source>
</evidence>
<dbReference type="InterPro" id="IPR043129">
    <property type="entry name" value="ATPase_NBD"/>
</dbReference>
<dbReference type="InterPro" id="IPR050696">
    <property type="entry name" value="FtsA/MreB"/>
</dbReference>
<dbReference type="PANTHER" id="PTHR32432:SF3">
    <property type="entry name" value="ETHANOLAMINE UTILIZATION PROTEIN EUTJ"/>
    <property type="match status" value="1"/>
</dbReference>
<dbReference type="RefSeq" id="WP_338537277.1">
    <property type="nucleotide sequence ID" value="NZ_AP028654.1"/>
</dbReference>
<reference evidence="1 2" key="1">
    <citation type="submission" date="2023-08" db="EMBL/GenBank/DDBJ databases">
        <title>Helicovermis profunda gen. nov., sp. nov., a novel mesophilic, fermentative bacterium within the Bacillota from a deep-sea hydrothermal vent chimney.</title>
        <authorList>
            <person name="Miyazaki U."/>
            <person name="Mizutani D."/>
            <person name="Hashimoto Y."/>
            <person name="Tame A."/>
            <person name="Sawayama S."/>
            <person name="Miyazaki J."/>
            <person name="Takai K."/>
            <person name="Nakagawa S."/>
        </authorList>
    </citation>
    <scope>NUCLEOTIDE SEQUENCE [LARGE SCALE GENOMIC DNA]</scope>
    <source>
        <strain evidence="1 2">S502</strain>
    </source>
</reference>
<evidence type="ECO:0000313" key="1">
    <source>
        <dbReference type="EMBL" id="BEP28983.1"/>
    </source>
</evidence>
<dbReference type="Proteomes" id="UP001321786">
    <property type="component" value="Chromosome"/>
</dbReference>
<accession>A0AAU9EHK7</accession>
<name>A0AAU9EHK7_9FIRM</name>
<dbReference type="EMBL" id="AP028654">
    <property type="protein sequence ID" value="BEP28983.1"/>
    <property type="molecule type" value="Genomic_DNA"/>
</dbReference>
<keyword evidence="2" id="KW-1185">Reference proteome</keyword>
<dbReference type="PANTHER" id="PTHR32432">
    <property type="entry name" value="CELL DIVISION PROTEIN FTSA-RELATED"/>
    <property type="match status" value="1"/>
</dbReference>
<sequence>MAKDIICLDIGTNQTKIIYGNLKNNSIEIKSYSIYKNSEKYINLDGSLNINEVVPKLLNQLKKMKIKNKNLALNLPNNKAIVRTRELPKVKIKELTEIVKFEAEQFLPYNIDEFMVDYKVISDSDEDESLINVLIIALPKEIVNNHLEVVEKSKNKIFLFSPYTDSIYKYAKQNLVSENKNILIADIGETNLKMNVFQSEKYFASINADVGIKDLVENFSNNNNVPLEKARDILFGRIEFDIEEIKTNNDLPIDRDSNEPTNKMASLSEALKRVKGENAEEKNEEIVNKNKIDFSKLEVIRKQFENMGSINEVSTEKIEKKFSINEVYYDIYKEINRMVDFYRTRRFGTSIDEIILCGGGANLVNLKGYLYENFMIDVKTVAEARINNTNINNSDFNLLVSSIGAGLV</sequence>
<gene>
    <name evidence="1" type="ORF">HLPR_13140</name>
</gene>
<dbReference type="Gene3D" id="3.30.420.40">
    <property type="match status" value="1"/>
</dbReference>
<dbReference type="KEGG" id="hprf:HLPR_13140"/>
<evidence type="ECO:0000313" key="2">
    <source>
        <dbReference type="Proteomes" id="UP001321786"/>
    </source>
</evidence>
<dbReference type="Gene3D" id="3.30.1490.300">
    <property type="match status" value="1"/>
</dbReference>
<protein>
    <recommendedName>
        <fullName evidence="3">Type IV pilus assembly protein PilM</fullName>
    </recommendedName>
</protein>
<dbReference type="SUPFAM" id="SSF53067">
    <property type="entry name" value="Actin-like ATPase domain"/>
    <property type="match status" value="2"/>
</dbReference>